<dbReference type="EMBL" id="AZFN01000017">
    <property type="protein sequence ID" value="KRM01464.1"/>
    <property type="molecule type" value="Genomic_DNA"/>
</dbReference>
<evidence type="ECO:0000313" key="2">
    <source>
        <dbReference type="Proteomes" id="UP000051739"/>
    </source>
</evidence>
<sequence length="181" mass="21010">MLIIFFLFSNNKKESKQSASITIYNSVINQYKTYLSNPPSNSSKHFPGLRDYGIGSFKRGYYAYYDINLDGTPELIFSAFLGKNKPTKFRDSVNASDLYAIWTVKNNKATNLADGNLSGPWWISNNNYLCQSKSQSKWVPYKIRNGRLQRVNTKYRTIFGSKVNWTDKRYAKSQVTWYKLN</sequence>
<dbReference type="RefSeq" id="WP_056937630.1">
    <property type="nucleotide sequence ID" value="NZ_AZFN01000017.1"/>
</dbReference>
<keyword evidence="2" id="KW-1185">Reference proteome</keyword>
<protein>
    <submittedName>
        <fullName evidence="1">Uncharacterized protein</fullName>
    </submittedName>
</protein>
<dbReference type="Proteomes" id="UP000051739">
    <property type="component" value="Unassembled WGS sequence"/>
</dbReference>
<gene>
    <name evidence="1" type="ORF">FC60_GL000596</name>
</gene>
<dbReference type="AlphaFoldDB" id="A0A0R1V7H8"/>
<accession>A0A0R1V7H8</accession>
<evidence type="ECO:0000313" key="1">
    <source>
        <dbReference type="EMBL" id="KRM01464.1"/>
    </source>
</evidence>
<proteinExistence type="predicted"/>
<organism evidence="1 2">
    <name type="scientific">Limosilactobacillus gastricus DSM 16045</name>
    <dbReference type="NCBI Taxonomy" id="1423749"/>
    <lineage>
        <taxon>Bacteria</taxon>
        <taxon>Bacillati</taxon>
        <taxon>Bacillota</taxon>
        <taxon>Bacilli</taxon>
        <taxon>Lactobacillales</taxon>
        <taxon>Lactobacillaceae</taxon>
        <taxon>Limosilactobacillus</taxon>
    </lineage>
</organism>
<dbReference type="PATRIC" id="fig|1423749.3.peg.601"/>
<name>A0A0R1V7H8_9LACO</name>
<reference evidence="1 2" key="1">
    <citation type="journal article" date="2015" name="Genome Announc.">
        <title>Expanding the biotechnology potential of lactobacilli through comparative genomics of 213 strains and associated genera.</title>
        <authorList>
            <person name="Sun Z."/>
            <person name="Harris H.M."/>
            <person name="McCann A."/>
            <person name="Guo C."/>
            <person name="Argimon S."/>
            <person name="Zhang W."/>
            <person name="Yang X."/>
            <person name="Jeffery I.B."/>
            <person name="Cooney J.C."/>
            <person name="Kagawa T.F."/>
            <person name="Liu W."/>
            <person name="Song Y."/>
            <person name="Salvetti E."/>
            <person name="Wrobel A."/>
            <person name="Rasinkangas P."/>
            <person name="Parkhill J."/>
            <person name="Rea M.C."/>
            <person name="O'Sullivan O."/>
            <person name="Ritari J."/>
            <person name="Douillard F.P."/>
            <person name="Paul Ross R."/>
            <person name="Yang R."/>
            <person name="Briner A.E."/>
            <person name="Felis G.E."/>
            <person name="de Vos W.M."/>
            <person name="Barrangou R."/>
            <person name="Klaenhammer T.R."/>
            <person name="Caufield P.W."/>
            <person name="Cui Y."/>
            <person name="Zhang H."/>
            <person name="O'Toole P.W."/>
        </authorList>
    </citation>
    <scope>NUCLEOTIDE SEQUENCE [LARGE SCALE GENOMIC DNA]</scope>
    <source>
        <strain evidence="1 2">DSM 16045</strain>
    </source>
</reference>
<comment type="caution">
    <text evidence="1">The sequence shown here is derived from an EMBL/GenBank/DDBJ whole genome shotgun (WGS) entry which is preliminary data.</text>
</comment>